<reference evidence="3 4" key="1">
    <citation type="submission" date="2023-07" db="EMBL/GenBank/DDBJ databases">
        <title>Genomic Encyclopedia of Type Strains, Phase IV (KMG-IV): sequencing the most valuable type-strain genomes for metagenomic binning, comparative biology and taxonomic classification.</title>
        <authorList>
            <person name="Goeker M."/>
        </authorList>
    </citation>
    <scope>NUCLEOTIDE SEQUENCE [LARGE SCALE GENOMIC DNA]</scope>
    <source>
        <strain evidence="3 4">DSM 19154</strain>
    </source>
</reference>
<dbReference type="Pfam" id="PF04740">
    <property type="entry name" value="LXG"/>
    <property type="match status" value="1"/>
</dbReference>
<comment type="caution">
    <text evidence="3">The sequence shown here is derived from an EMBL/GenBank/DDBJ whole genome shotgun (WGS) entry which is preliminary data.</text>
</comment>
<protein>
    <submittedName>
        <fullName evidence="3">Ribonuclease toxin of YeeF-YezG toxin-antitoxin module</fullName>
    </submittedName>
</protein>
<dbReference type="PANTHER" id="PTHR34976:SF2">
    <property type="entry name" value="TYPE VII SECRETION SYSTEM PROTEIN ESSD"/>
    <property type="match status" value="1"/>
</dbReference>
<accession>A0ABT9YIX4</accession>
<keyword evidence="4" id="KW-1185">Reference proteome</keyword>
<dbReference type="InterPro" id="IPR006829">
    <property type="entry name" value="LXG_dom"/>
</dbReference>
<dbReference type="Proteomes" id="UP001225034">
    <property type="component" value="Unassembled WGS sequence"/>
</dbReference>
<evidence type="ECO:0000313" key="4">
    <source>
        <dbReference type="Proteomes" id="UP001225034"/>
    </source>
</evidence>
<evidence type="ECO:0000259" key="2">
    <source>
        <dbReference type="PROSITE" id="PS51756"/>
    </source>
</evidence>
<dbReference type="Pfam" id="PF15604">
    <property type="entry name" value="Ntox15"/>
    <property type="match status" value="1"/>
</dbReference>
<evidence type="ECO:0000256" key="1">
    <source>
        <dbReference type="ARBA" id="ARBA00034117"/>
    </source>
</evidence>
<name>A0ABT9YIX4_9BACI</name>
<gene>
    <name evidence="3" type="ORF">J2S05_001783</name>
</gene>
<dbReference type="InterPro" id="IPR028949">
    <property type="entry name" value="Ntox15"/>
</dbReference>
<dbReference type="EMBL" id="JAUSUA010000002">
    <property type="protein sequence ID" value="MDQ0206984.1"/>
    <property type="molecule type" value="Genomic_DNA"/>
</dbReference>
<comment type="similarity">
    <text evidence="1">In the N-terminal section; belongs to the LXG family.</text>
</comment>
<dbReference type="InterPro" id="IPR051768">
    <property type="entry name" value="Bact_secretion_toxin"/>
</dbReference>
<proteinExistence type="inferred from homology"/>
<dbReference type="RefSeq" id="WP_306981910.1">
    <property type="nucleotide sequence ID" value="NZ_JAUSUA010000002.1"/>
</dbReference>
<sequence length="720" mass="78747">MKTLQASSVYNMIGNMKSDTSTQMTQLASYHQALVQFITDEETMKGSAGDAIRAYFQDVHLTFVTHLGDTLQSLSHGLDKLESAIKDLDSDENASIREEFLEGTLIPKLKDLKESVTTATDGINDVFSEYSDVISLGRLSDSDVLHGLRQAEDAAETMIEDLYQMDQEGMTTMQPIEERIALLSSFLQEITSKTIDGSLSPVGYSRSQIENVDEWKTISSQNAAVRNAHMAKLQETKMYAHTLPTEYLYKGMYEHAQIDPEVSPWYYMEHLPVSAEVNTGAAINACGPPTDTAGVNTEQGETGGALDATLNFFKGAGKGIWNAGKDTYEGIKNIVTDPVGVYNDTRDFIVAVADDPAILVDMGKELWYTFEEDVINGDAESRGQWFGYAGTIVATSVVGDKGISKIGSAGRLGKVGGDPGKTTQHNLGVQLSTQNPVSKPSLTSTMKQTGLNGVNALNDFTQKAVTSTAKFANQTAQNVQRITNKAIDKSVQAMSHFTGGGGPALATVTNAGRTVTPPPPHNVLNPVKIQSDLKAVTEANLRKVEAKAGLQTAVHTTRMDQISVDFKQNSKHDTPEFNRQLKDQETGMNKLTMDEYLKNRQRYLEEGRAIEGNAAQRAAREWELKNKIDELYESGLTKKQAEQKANEWIKTQAALHNPDQIAGGVPSHISGLGDSSINSSLGSQWKYRIDIVDEKISNIAKNMNETQLKNTSLNVKLTRK</sequence>
<feature type="domain" description="LXG" evidence="2">
    <location>
        <begin position="1"/>
        <end position="235"/>
    </location>
</feature>
<organism evidence="3 4">
    <name type="scientific">Alkalicoccobacillus murimartini</name>
    <dbReference type="NCBI Taxonomy" id="171685"/>
    <lineage>
        <taxon>Bacteria</taxon>
        <taxon>Bacillati</taxon>
        <taxon>Bacillota</taxon>
        <taxon>Bacilli</taxon>
        <taxon>Bacillales</taxon>
        <taxon>Bacillaceae</taxon>
        <taxon>Alkalicoccobacillus</taxon>
    </lineage>
</organism>
<dbReference type="PROSITE" id="PS51756">
    <property type="entry name" value="LXG"/>
    <property type="match status" value="1"/>
</dbReference>
<evidence type="ECO:0000313" key="3">
    <source>
        <dbReference type="EMBL" id="MDQ0206984.1"/>
    </source>
</evidence>
<dbReference type="PANTHER" id="PTHR34976">
    <property type="entry name" value="RIBONUCLEASE YQCG-RELATED"/>
    <property type="match status" value="1"/>
</dbReference>